<reference evidence="1 2" key="1">
    <citation type="submission" date="2014-04" db="EMBL/GenBank/DDBJ databases">
        <authorList>
            <consortium name="DOE Joint Genome Institute"/>
            <person name="Kuo A."/>
            <person name="Martino E."/>
            <person name="Perotto S."/>
            <person name="Kohler A."/>
            <person name="Nagy L.G."/>
            <person name="Floudas D."/>
            <person name="Copeland A."/>
            <person name="Barry K.W."/>
            <person name="Cichocki N."/>
            <person name="Veneault-Fourrey C."/>
            <person name="LaButti K."/>
            <person name="Lindquist E.A."/>
            <person name="Lipzen A."/>
            <person name="Lundell T."/>
            <person name="Morin E."/>
            <person name="Murat C."/>
            <person name="Sun H."/>
            <person name="Tunlid A."/>
            <person name="Henrissat B."/>
            <person name="Grigoriev I.V."/>
            <person name="Hibbett D.S."/>
            <person name="Martin F."/>
            <person name="Nordberg H.P."/>
            <person name="Cantor M.N."/>
            <person name="Hua S.X."/>
        </authorList>
    </citation>
    <scope>NUCLEOTIDE SEQUENCE [LARGE SCALE GENOMIC DNA]</scope>
    <source>
        <strain evidence="1 2">Zn</strain>
    </source>
</reference>
<dbReference type="Proteomes" id="UP000054321">
    <property type="component" value="Unassembled WGS sequence"/>
</dbReference>
<proteinExistence type="predicted"/>
<dbReference type="EMBL" id="KN832870">
    <property type="protein sequence ID" value="KIN07594.1"/>
    <property type="molecule type" value="Genomic_DNA"/>
</dbReference>
<dbReference type="InterPro" id="IPR032675">
    <property type="entry name" value="LRR_dom_sf"/>
</dbReference>
<evidence type="ECO:0000313" key="2">
    <source>
        <dbReference type="Proteomes" id="UP000054321"/>
    </source>
</evidence>
<dbReference type="FunCoup" id="A0A0C3D8H7">
    <property type="interactions" value="31"/>
</dbReference>
<keyword evidence="2" id="KW-1185">Reference proteome</keyword>
<dbReference type="OrthoDB" id="2125396at2759"/>
<accession>A0A0C3D8H7</accession>
<name>A0A0C3D8H7_OIDMZ</name>
<organism evidence="1 2">
    <name type="scientific">Oidiodendron maius (strain Zn)</name>
    <dbReference type="NCBI Taxonomy" id="913774"/>
    <lineage>
        <taxon>Eukaryota</taxon>
        <taxon>Fungi</taxon>
        <taxon>Dikarya</taxon>
        <taxon>Ascomycota</taxon>
        <taxon>Pezizomycotina</taxon>
        <taxon>Leotiomycetes</taxon>
        <taxon>Leotiomycetes incertae sedis</taxon>
        <taxon>Myxotrichaceae</taxon>
        <taxon>Oidiodendron</taxon>
    </lineage>
</organism>
<dbReference type="SUPFAM" id="SSF52047">
    <property type="entry name" value="RNI-like"/>
    <property type="match status" value="1"/>
</dbReference>
<dbReference type="HOGENOM" id="CLU_042679_1_1_1"/>
<reference evidence="2" key="2">
    <citation type="submission" date="2015-01" db="EMBL/GenBank/DDBJ databases">
        <title>Evolutionary Origins and Diversification of the Mycorrhizal Mutualists.</title>
        <authorList>
            <consortium name="DOE Joint Genome Institute"/>
            <consortium name="Mycorrhizal Genomics Consortium"/>
            <person name="Kohler A."/>
            <person name="Kuo A."/>
            <person name="Nagy L.G."/>
            <person name="Floudas D."/>
            <person name="Copeland A."/>
            <person name="Barry K.W."/>
            <person name="Cichocki N."/>
            <person name="Veneault-Fourrey C."/>
            <person name="LaButti K."/>
            <person name="Lindquist E.A."/>
            <person name="Lipzen A."/>
            <person name="Lundell T."/>
            <person name="Morin E."/>
            <person name="Murat C."/>
            <person name="Riley R."/>
            <person name="Ohm R."/>
            <person name="Sun H."/>
            <person name="Tunlid A."/>
            <person name="Henrissat B."/>
            <person name="Grigoriev I.V."/>
            <person name="Hibbett D.S."/>
            <person name="Martin F."/>
        </authorList>
    </citation>
    <scope>NUCLEOTIDE SEQUENCE [LARGE SCALE GENOMIC DNA]</scope>
    <source>
        <strain evidence="2">Zn</strain>
    </source>
</reference>
<dbReference type="InParanoid" id="A0A0C3D8H7"/>
<protein>
    <submittedName>
        <fullName evidence="1">Uncharacterized protein</fullName>
    </submittedName>
</protein>
<dbReference type="Gene3D" id="3.80.10.10">
    <property type="entry name" value="Ribonuclease Inhibitor"/>
    <property type="match status" value="1"/>
</dbReference>
<dbReference type="STRING" id="913774.A0A0C3D8H7"/>
<dbReference type="AlphaFoldDB" id="A0A0C3D8H7"/>
<evidence type="ECO:0000313" key="1">
    <source>
        <dbReference type="EMBL" id="KIN07594.1"/>
    </source>
</evidence>
<sequence>MALDAQSNWNVEMAQPFRVPLRRRSSYSIEAPATKLSAEKLTLLNPPPREIMLPAEIVSQIVSFIPQYTSQSTLWACTLVSRTWYASSIARLYKYPHLTPANFEAFVSTICPSKNARIRHSPLSELILHLDMSELVHNSSRSLTARLLGRLKGNIKEFVAPQASFSINSFAALSKCTHLKVLDLSLLSTSIEMEQLFKTLATLNNLETLFFPRTSYIIARYGRDPQDPPEQRFSAWPPKLHALHLAGGINDYFVRCYLNRVPQTLNRLSIQHCSQVHAGALMECLDIVGRSLKHLTIRHPMSSLGRAIFDDVLIICPSLTALRISADYISRLLFESIPKPHPLQILDLDCSPSPADYVDLDPDVVFLAVEEGKLPDLRSVRVNSRLGWTASKTVRRDAADLGDILEAAEQERPLGVAAGVWVVSD</sequence>
<gene>
    <name evidence="1" type="ORF">OIDMADRAFT_37036</name>
</gene>